<dbReference type="AlphaFoldDB" id="A0A318REI3"/>
<dbReference type="RefSeq" id="WP_110472478.1">
    <property type="nucleotide sequence ID" value="NZ_QJSP01000022.1"/>
</dbReference>
<dbReference type="Gene3D" id="3.20.20.30">
    <property type="entry name" value="Luciferase-like domain"/>
    <property type="match status" value="1"/>
</dbReference>
<keyword evidence="4 6" id="KW-0503">Monooxygenase</keyword>
<gene>
    <name evidence="6" type="ORF">DFR67_12245</name>
</gene>
<organism evidence="6 7">
    <name type="scientific">Williamsia limnetica</name>
    <dbReference type="NCBI Taxonomy" id="882452"/>
    <lineage>
        <taxon>Bacteria</taxon>
        <taxon>Bacillati</taxon>
        <taxon>Actinomycetota</taxon>
        <taxon>Actinomycetes</taxon>
        <taxon>Mycobacteriales</taxon>
        <taxon>Nocardiaceae</taxon>
        <taxon>Williamsia</taxon>
    </lineage>
</organism>
<keyword evidence="2" id="KW-0285">Flavoprotein</keyword>
<dbReference type="EMBL" id="QJSP01000022">
    <property type="protein sequence ID" value="PYE12461.1"/>
    <property type="molecule type" value="Genomic_DNA"/>
</dbReference>
<evidence type="ECO:0000256" key="2">
    <source>
        <dbReference type="ARBA" id="ARBA00022630"/>
    </source>
</evidence>
<evidence type="ECO:0000256" key="1">
    <source>
        <dbReference type="ARBA" id="ARBA00010426"/>
    </source>
</evidence>
<comment type="caution">
    <text evidence="6">The sequence shown here is derived from an EMBL/GenBank/DDBJ whole genome shotgun (WGS) entry which is preliminary data.</text>
</comment>
<evidence type="ECO:0000313" key="7">
    <source>
        <dbReference type="Proteomes" id="UP000247591"/>
    </source>
</evidence>
<reference evidence="6 7" key="1">
    <citation type="submission" date="2018-06" db="EMBL/GenBank/DDBJ databases">
        <title>Genomic Encyclopedia of Type Strains, Phase IV (KMG-IV): sequencing the most valuable type-strain genomes for metagenomic binning, comparative biology and taxonomic classification.</title>
        <authorList>
            <person name="Goeker M."/>
        </authorList>
    </citation>
    <scope>NUCLEOTIDE SEQUENCE [LARGE SCALE GENOMIC DNA]</scope>
    <source>
        <strain evidence="6 7">DSM 45521</strain>
    </source>
</reference>
<feature type="domain" description="Luciferase-like" evidence="5">
    <location>
        <begin position="6"/>
        <end position="301"/>
    </location>
</feature>
<comment type="similarity">
    <text evidence="1">Belongs to the bacterial luciferase oxidoreductase family.</text>
</comment>
<accession>A0A318REI3</accession>
<sequence>MRPLRFGVEIFPYHSPLHNPTLQFEEDIDLAVHLDRLGFDEMWFGEHHSTGWETIASPELMAVAVAERTKHIKIGLGVTSIPYHHPFMLADRIIQLDHITRGRVIWGMGTGSVAQDASMLGLDTRELRRMSEEGVEAIARLLEYGDPVTRKTDWFVMNEAALQLRPYSRDLDIRVAGMISPSGPRLAGRHGHGLFQFAAMGEGVLSNTWNVWEETAQEYGQVASRDRWSLLHHIYIAETEEQAREDVKWNLRGVFESLQSTTPLIRGDVPSDHDGLVDELNNLMVIGTPEMAIERLETLQRQSGGVGTVIIGNLEAAEPEKVKKSFELFARHVMPHFNGQKDLRLQAVARKEAFGENASRLAEAQANAAAEYEAHKAVRDIKV</sequence>
<dbReference type="PANTHER" id="PTHR30137">
    <property type="entry name" value="LUCIFERASE-LIKE MONOOXYGENASE"/>
    <property type="match status" value="1"/>
</dbReference>
<keyword evidence="7" id="KW-1185">Reference proteome</keyword>
<name>A0A318REI3_WILLI</name>
<evidence type="ECO:0000259" key="5">
    <source>
        <dbReference type="Pfam" id="PF00296"/>
    </source>
</evidence>
<dbReference type="Pfam" id="PF00296">
    <property type="entry name" value="Bac_luciferase"/>
    <property type="match status" value="1"/>
</dbReference>
<dbReference type="PANTHER" id="PTHR30137:SF16">
    <property type="entry name" value="BLL0895 PROTEIN"/>
    <property type="match status" value="1"/>
</dbReference>
<dbReference type="Proteomes" id="UP000247591">
    <property type="component" value="Unassembled WGS sequence"/>
</dbReference>
<dbReference type="GO" id="GO:0004497">
    <property type="term" value="F:monooxygenase activity"/>
    <property type="evidence" value="ECO:0007669"/>
    <property type="project" value="UniProtKB-KW"/>
</dbReference>
<dbReference type="SUPFAM" id="SSF51679">
    <property type="entry name" value="Bacterial luciferase-like"/>
    <property type="match status" value="1"/>
</dbReference>
<evidence type="ECO:0000256" key="3">
    <source>
        <dbReference type="ARBA" id="ARBA00023002"/>
    </source>
</evidence>
<dbReference type="GO" id="GO:0005829">
    <property type="term" value="C:cytosol"/>
    <property type="evidence" value="ECO:0007669"/>
    <property type="project" value="TreeGrafter"/>
</dbReference>
<dbReference type="InterPro" id="IPR036661">
    <property type="entry name" value="Luciferase-like_sf"/>
</dbReference>
<proteinExistence type="inferred from homology"/>
<evidence type="ECO:0000256" key="4">
    <source>
        <dbReference type="ARBA" id="ARBA00023033"/>
    </source>
</evidence>
<keyword evidence="3" id="KW-0560">Oxidoreductase</keyword>
<evidence type="ECO:0000313" key="6">
    <source>
        <dbReference type="EMBL" id="PYE12461.1"/>
    </source>
</evidence>
<dbReference type="InterPro" id="IPR011251">
    <property type="entry name" value="Luciferase-like_dom"/>
</dbReference>
<dbReference type="GO" id="GO:0016705">
    <property type="term" value="F:oxidoreductase activity, acting on paired donors, with incorporation or reduction of molecular oxygen"/>
    <property type="evidence" value="ECO:0007669"/>
    <property type="project" value="InterPro"/>
</dbReference>
<dbReference type="InterPro" id="IPR050766">
    <property type="entry name" value="Bact_Lucif_Oxidored"/>
</dbReference>
<dbReference type="OrthoDB" id="5241801at2"/>
<protein>
    <submittedName>
        <fullName evidence="6">Limonene 1,2-monooxygenase</fullName>
    </submittedName>
</protein>